<accession>A0A1F8CWG7</accession>
<dbReference type="Proteomes" id="UP000178999">
    <property type="component" value="Unassembled WGS sequence"/>
</dbReference>
<proteinExistence type="predicted"/>
<sequence length="155" mass="17311">MKGKSGLFKVYLAGPIRGRSYDVAVSWRNYVSAQLLPDIIAYSPMRAKEMLRNALVIDGKHQIQHPLTVPRGIMTRDRFDVATSDLLFVNFLQASAVSIGTVMEIAWADYLRKPIVLVMEEDNIHNHAMVREAAGFIVSTLEEGIEITKAILLPS</sequence>
<evidence type="ECO:0000313" key="2">
    <source>
        <dbReference type="Proteomes" id="UP000178999"/>
    </source>
</evidence>
<reference evidence="1 2" key="1">
    <citation type="journal article" date="2016" name="Nat. Commun.">
        <title>Thousands of microbial genomes shed light on interconnected biogeochemical processes in an aquifer system.</title>
        <authorList>
            <person name="Anantharaman K."/>
            <person name="Brown C.T."/>
            <person name="Hug L.A."/>
            <person name="Sharon I."/>
            <person name="Castelle C.J."/>
            <person name="Probst A.J."/>
            <person name="Thomas B.C."/>
            <person name="Singh A."/>
            <person name="Wilkins M.J."/>
            <person name="Karaoz U."/>
            <person name="Brodie E.L."/>
            <person name="Williams K.H."/>
            <person name="Hubbard S.S."/>
            <person name="Banfield J.F."/>
        </authorList>
    </citation>
    <scope>NUCLEOTIDE SEQUENCE [LARGE SCALE GENOMIC DNA]</scope>
</reference>
<evidence type="ECO:0008006" key="3">
    <source>
        <dbReference type="Google" id="ProtNLM"/>
    </source>
</evidence>
<dbReference type="EMBL" id="MGHY01000004">
    <property type="protein sequence ID" value="OGM80149.1"/>
    <property type="molecule type" value="Genomic_DNA"/>
</dbReference>
<protein>
    <recommendedName>
        <fullName evidence="3">Nucleoside 2-deoxyribosyltransferase</fullName>
    </recommendedName>
</protein>
<comment type="caution">
    <text evidence="1">The sequence shown here is derived from an EMBL/GenBank/DDBJ whole genome shotgun (WGS) entry which is preliminary data.</text>
</comment>
<dbReference type="SUPFAM" id="SSF52309">
    <property type="entry name" value="N-(deoxy)ribosyltransferase-like"/>
    <property type="match status" value="1"/>
</dbReference>
<gene>
    <name evidence="1" type="ORF">A2382_01760</name>
</gene>
<name>A0A1F8CWG7_9BACT</name>
<evidence type="ECO:0000313" key="1">
    <source>
        <dbReference type="EMBL" id="OGM80149.1"/>
    </source>
</evidence>
<dbReference type="Gene3D" id="3.40.50.450">
    <property type="match status" value="1"/>
</dbReference>
<organism evidence="1 2">
    <name type="scientific">Candidatus Woesebacteria bacterium RIFOXYB1_FULL_38_16</name>
    <dbReference type="NCBI Taxonomy" id="1802538"/>
    <lineage>
        <taxon>Bacteria</taxon>
        <taxon>Candidatus Woeseibacteriota</taxon>
    </lineage>
</organism>
<dbReference type="AlphaFoldDB" id="A0A1F8CWG7"/>